<name>A0A7R8XDK1_9CRUS</name>
<keyword evidence="1" id="KW-1133">Transmembrane helix</keyword>
<sequence length="429" mass="48972">MSSRDCTDTCEQYEKALGRIREDIVDSMEAWIAKITDSSHAKHHGVLSTPAIIFYRKQNPILYDGALNEDEMLEFFITNRESDTKVLTDENFEHLTQASSGATTGDWLLFFHHDGCSACEEVTPTLEAAASRSRHHQNVAKINMKKGGVKTARRFGIYEAPSFLLLHLGRVYRYPFQETSVETLIKFMQKGFDLTQGNPVPLPKSYPEEVWDSVIAYATENWLYLVLVCSGILLMVCIVSYNAIALAKEKAELQQKRKKHKRLCDSWRAYIGDATRFRNALHLHDDCDTTDVKTADRGQREARWKEKPLHGQHPKIMDEPSIDSDVSYNWLKTGLLNAETESNILTIQDQCIVPIIIGTTGVVLKDLKGHVRKLECEISLDIHQRTAILGTASVLRREFVRIRRVWDVVHPPSYLRCRQVPWSRQTGLS</sequence>
<feature type="non-terminal residue" evidence="3">
    <location>
        <position position="1"/>
    </location>
</feature>
<keyword evidence="1" id="KW-0812">Transmembrane</keyword>
<evidence type="ECO:0000259" key="2">
    <source>
        <dbReference type="Pfam" id="PF00085"/>
    </source>
</evidence>
<accession>A0A7R8XDK1</accession>
<feature type="domain" description="Thioredoxin" evidence="2">
    <location>
        <begin position="84"/>
        <end position="189"/>
    </location>
</feature>
<dbReference type="InterPro" id="IPR036249">
    <property type="entry name" value="Thioredoxin-like_sf"/>
</dbReference>
<dbReference type="InterPro" id="IPR013766">
    <property type="entry name" value="Thioredoxin_domain"/>
</dbReference>
<dbReference type="EMBL" id="CAJPEV010001912">
    <property type="protein sequence ID" value="CAG0894856.1"/>
    <property type="molecule type" value="Genomic_DNA"/>
</dbReference>
<evidence type="ECO:0000313" key="4">
    <source>
        <dbReference type="Proteomes" id="UP000677054"/>
    </source>
</evidence>
<evidence type="ECO:0000313" key="3">
    <source>
        <dbReference type="EMBL" id="CAD7248586.1"/>
    </source>
</evidence>
<dbReference type="PANTHER" id="PTHR19991">
    <property type="entry name" value="L 2 01289"/>
    <property type="match status" value="1"/>
</dbReference>
<protein>
    <recommendedName>
        <fullName evidence="2">Thioredoxin domain-containing protein</fullName>
    </recommendedName>
</protein>
<dbReference type="Proteomes" id="UP000677054">
    <property type="component" value="Unassembled WGS sequence"/>
</dbReference>
<keyword evidence="4" id="KW-1185">Reference proteome</keyword>
<evidence type="ECO:0000256" key="1">
    <source>
        <dbReference type="SAM" id="Phobius"/>
    </source>
</evidence>
<dbReference type="PANTHER" id="PTHR19991:SF2">
    <property type="entry name" value="GH08893P"/>
    <property type="match status" value="1"/>
</dbReference>
<dbReference type="OrthoDB" id="72053at2759"/>
<dbReference type="SUPFAM" id="SSF52833">
    <property type="entry name" value="Thioredoxin-like"/>
    <property type="match status" value="2"/>
</dbReference>
<feature type="transmembrane region" description="Helical" evidence="1">
    <location>
        <begin position="222"/>
        <end position="247"/>
    </location>
</feature>
<dbReference type="AlphaFoldDB" id="A0A7R8XDK1"/>
<gene>
    <name evidence="3" type="ORF">DSTB1V02_LOCUS8397</name>
</gene>
<dbReference type="Pfam" id="PF00085">
    <property type="entry name" value="Thioredoxin"/>
    <property type="match status" value="1"/>
</dbReference>
<organism evidence="3">
    <name type="scientific">Darwinula stevensoni</name>
    <dbReference type="NCBI Taxonomy" id="69355"/>
    <lineage>
        <taxon>Eukaryota</taxon>
        <taxon>Metazoa</taxon>
        <taxon>Ecdysozoa</taxon>
        <taxon>Arthropoda</taxon>
        <taxon>Crustacea</taxon>
        <taxon>Oligostraca</taxon>
        <taxon>Ostracoda</taxon>
        <taxon>Podocopa</taxon>
        <taxon>Podocopida</taxon>
        <taxon>Darwinulocopina</taxon>
        <taxon>Darwinuloidea</taxon>
        <taxon>Darwinulidae</taxon>
        <taxon>Darwinula</taxon>
    </lineage>
</organism>
<dbReference type="Gene3D" id="3.40.30.10">
    <property type="entry name" value="Glutaredoxin"/>
    <property type="match status" value="1"/>
</dbReference>
<proteinExistence type="predicted"/>
<dbReference type="EMBL" id="LR901429">
    <property type="protein sequence ID" value="CAD7248586.1"/>
    <property type="molecule type" value="Genomic_DNA"/>
</dbReference>
<keyword evidence="1" id="KW-0472">Membrane</keyword>
<reference evidence="3" key="1">
    <citation type="submission" date="2020-11" db="EMBL/GenBank/DDBJ databases">
        <authorList>
            <person name="Tran Van P."/>
        </authorList>
    </citation>
    <scope>NUCLEOTIDE SEQUENCE</scope>
</reference>